<keyword evidence="4" id="KW-0460">Magnesium</keyword>
<comment type="caution">
    <text evidence="7">The sequence shown here is derived from an EMBL/GenBank/DDBJ whole genome shotgun (WGS) entry which is preliminary data.</text>
</comment>
<dbReference type="GO" id="GO:0003723">
    <property type="term" value="F:RNA binding"/>
    <property type="evidence" value="ECO:0007669"/>
    <property type="project" value="UniProtKB-KW"/>
</dbReference>
<dbReference type="CDD" id="cd04453">
    <property type="entry name" value="S1_RNase_E"/>
    <property type="match status" value="1"/>
</dbReference>
<gene>
    <name evidence="7" type="ORF">LY01_00599</name>
</gene>
<keyword evidence="8" id="KW-1185">Reference proteome</keyword>
<keyword evidence="2" id="KW-0479">Metal-binding</keyword>
<dbReference type="Gene3D" id="2.40.50.140">
    <property type="entry name" value="Nucleic acid-binding proteins"/>
    <property type="match status" value="1"/>
</dbReference>
<accession>A0A2S6IR89</accession>
<dbReference type="PANTHER" id="PTHR30001:SF0">
    <property type="entry name" value="RIBONUCLEASE G"/>
    <property type="match status" value="1"/>
</dbReference>
<evidence type="ECO:0000256" key="3">
    <source>
        <dbReference type="ARBA" id="ARBA00022801"/>
    </source>
</evidence>
<dbReference type="AlphaFoldDB" id="A0A2S6IR89"/>
<dbReference type="GO" id="GO:0016787">
    <property type="term" value="F:hydrolase activity"/>
    <property type="evidence" value="ECO:0007669"/>
    <property type="project" value="UniProtKB-KW"/>
</dbReference>
<dbReference type="InterPro" id="IPR019307">
    <property type="entry name" value="RNA-bd_AU-1/RNase_E/G"/>
</dbReference>
<proteinExistence type="predicted"/>
<dbReference type="Pfam" id="PF10150">
    <property type="entry name" value="RNase_E_G"/>
    <property type="match status" value="1"/>
</dbReference>
<evidence type="ECO:0000256" key="5">
    <source>
        <dbReference type="ARBA" id="ARBA00022884"/>
    </source>
</evidence>
<evidence type="ECO:0000256" key="4">
    <source>
        <dbReference type="ARBA" id="ARBA00022842"/>
    </source>
</evidence>
<dbReference type="NCBIfam" id="TIGR00757">
    <property type="entry name" value="RNaseEG"/>
    <property type="match status" value="1"/>
</dbReference>
<reference evidence="7 8" key="1">
    <citation type="submission" date="2018-02" db="EMBL/GenBank/DDBJ databases">
        <title>Genomic Encyclopedia of Archaeal and Bacterial Type Strains, Phase II (KMG-II): from individual species to whole genera.</title>
        <authorList>
            <person name="Goeker M."/>
        </authorList>
    </citation>
    <scope>NUCLEOTIDE SEQUENCE [LARGE SCALE GENOMIC DNA]</scope>
    <source>
        <strain evidence="7 8">DSM 16809</strain>
    </source>
</reference>
<evidence type="ECO:0000256" key="2">
    <source>
        <dbReference type="ARBA" id="ARBA00022723"/>
    </source>
</evidence>
<dbReference type="EMBL" id="PTJE01000001">
    <property type="protein sequence ID" value="PPK96774.1"/>
    <property type="molecule type" value="Genomic_DNA"/>
</dbReference>
<keyword evidence="3" id="KW-0378">Hydrolase</keyword>
<protein>
    <submittedName>
        <fullName evidence="7">Ribonuclease G</fullName>
    </submittedName>
</protein>
<evidence type="ECO:0000313" key="8">
    <source>
        <dbReference type="Proteomes" id="UP000239002"/>
    </source>
</evidence>
<dbReference type="GO" id="GO:0005737">
    <property type="term" value="C:cytoplasm"/>
    <property type="evidence" value="ECO:0007669"/>
    <property type="project" value="TreeGrafter"/>
</dbReference>
<dbReference type="GO" id="GO:0004540">
    <property type="term" value="F:RNA nuclease activity"/>
    <property type="evidence" value="ECO:0007669"/>
    <property type="project" value="InterPro"/>
</dbReference>
<feature type="domain" description="RNA-binding protein AU-1/Ribonuclease E/G" evidence="6">
    <location>
        <begin position="159"/>
        <end position="429"/>
    </location>
</feature>
<dbReference type="InterPro" id="IPR012340">
    <property type="entry name" value="NA-bd_OB-fold"/>
</dbReference>
<dbReference type="Proteomes" id="UP000239002">
    <property type="component" value="Unassembled WGS sequence"/>
</dbReference>
<name>A0A2S6IR89_9FLAO</name>
<comment type="cofactor">
    <cofactor evidence="1">
        <name>Mg(2+)</name>
        <dbReference type="ChEBI" id="CHEBI:18420"/>
    </cofactor>
</comment>
<dbReference type="PANTHER" id="PTHR30001">
    <property type="entry name" value="RIBONUCLEASE"/>
    <property type="match status" value="1"/>
</dbReference>
<evidence type="ECO:0000256" key="1">
    <source>
        <dbReference type="ARBA" id="ARBA00001946"/>
    </source>
</evidence>
<dbReference type="GO" id="GO:0006364">
    <property type="term" value="P:rRNA processing"/>
    <property type="evidence" value="ECO:0007669"/>
    <property type="project" value="TreeGrafter"/>
</dbReference>
<dbReference type="InterPro" id="IPR004659">
    <property type="entry name" value="RNase_E/G"/>
</dbReference>
<evidence type="ECO:0000313" key="7">
    <source>
        <dbReference type="EMBL" id="PPK96774.1"/>
    </source>
</evidence>
<sequence length="529" mass="60651">MLLIVSTCKVINITGIMDKEIIIRSSATKIDYALTKNGRLVELHKDEEENKFAVSDIFIAKSRKVLSGLNATFVDVGYEKDGFLHYHDLGVKYLTQLKFTKQVLSGRRKNFTLKDIKFEKDLEKHGAIENAITPTQPILVQVVKEPISTKGPRLSAELSLPGRYVVLVPFSDRISISQKIEDKEEKSRLKRLVKSIKPEGFGVIVRTVAKGKLVADLDQDLQNLVAKWETMCSKIHKAQFPTKVMTEVSRTNSLMRDVFNDTYTSIVVDDQEVFEEIKNYLKTIAPHKESIVKYHNPRTSVFEKFGIERQIKTSFGRTVSMSKGAYLVIEHTEAMHVIDVNSGNRSNKADSQEDTALETNMISATEIARQLRLRDMGGIIVVDFIDMRKAENRKKLYEHMRDEMSEDRAKHKILPPSKFGLIQITRQRVRQEVNIKTREENPDGNGKEIQAPILVIQEITETLERHLKAGVKKITLNAHPFIAAFITKGYPSIRSKWFMNHKKWVKVVPRDAYTYLEYKFKDKDGKELK</sequence>
<organism evidence="7 8">
    <name type="scientific">Nonlabens xylanidelens</name>
    <dbReference type="NCBI Taxonomy" id="191564"/>
    <lineage>
        <taxon>Bacteria</taxon>
        <taxon>Pseudomonadati</taxon>
        <taxon>Bacteroidota</taxon>
        <taxon>Flavobacteriia</taxon>
        <taxon>Flavobacteriales</taxon>
        <taxon>Flavobacteriaceae</taxon>
        <taxon>Nonlabens</taxon>
    </lineage>
</organism>
<evidence type="ECO:0000259" key="6">
    <source>
        <dbReference type="Pfam" id="PF10150"/>
    </source>
</evidence>
<dbReference type="SUPFAM" id="SSF50249">
    <property type="entry name" value="Nucleic acid-binding proteins"/>
    <property type="match status" value="1"/>
</dbReference>
<dbReference type="GO" id="GO:0046872">
    <property type="term" value="F:metal ion binding"/>
    <property type="evidence" value="ECO:0007669"/>
    <property type="project" value="UniProtKB-KW"/>
</dbReference>
<keyword evidence="5" id="KW-0694">RNA-binding</keyword>